<sequence>MSRGMRSGVARGVDAVPKRARRVGRARMSGERGGAGGDARADVSRDEDGVVVFVNKRSGGRRGREVLKRMRDVMKAPHRVFDASTVERAIERGDVRWNDDTRGLVAGGDGTVALVADALRTHGREPPPMAIAPLGTGNDLARVLGWLTVWDDARLFDQERVVSTLRRARLERVDRWALDIERPKRSKHASTSKSFVNYMGIGVDARAALAFDLARKNNRWTWLFFHELTNKLLYAVFGARDFVEHSFKDLRDDVVVTVDDRVVDWFPEDTEGIILLNINSFSGGVRMWSSASASGDSQSGESFQKSRKDDKLLEIVAVTGALHLGQLNVGVAKPVQIAQGSRVRIELKRKLPVQIDGEPWMQRAPATLKISVKDSFQMLARPRRDRMVDLLQRWRSQTSSYDEDESDDKRGGERRRKRRETLRRFLVTTIRFAIFAIACVAFVRWLLPSAATRWFSRA</sequence>
<evidence type="ECO:0000256" key="7">
    <source>
        <dbReference type="ARBA" id="ARBA00022840"/>
    </source>
</evidence>
<evidence type="ECO:0000256" key="3">
    <source>
        <dbReference type="ARBA" id="ARBA00022679"/>
    </source>
</evidence>
<dbReference type="AlphaFoldDB" id="A0A090M4F9"/>
<evidence type="ECO:0000313" key="14">
    <source>
        <dbReference type="Proteomes" id="UP000009170"/>
    </source>
</evidence>
<reference evidence="13 14" key="2">
    <citation type="journal article" date="2014" name="BMC Genomics">
        <title>An improved genome of the model marine alga Ostreococcus tauri unfolds by assessing Illumina de novo assemblies.</title>
        <authorList>
            <person name="Blanc-Mathieu R."/>
            <person name="Verhelst B."/>
            <person name="Derelle E."/>
            <person name="Rombauts S."/>
            <person name="Bouget F.Y."/>
            <person name="Carre I."/>
            <person name="Chateau A."/>
            <person name="Eyre-Walker A."/>
            <person name="Grimsley N."/>
            <person name="Moreau H."/>
            <person name="Piegu B."/>
            <person name="Rivals E."/>
            <person name="Schackwitz W."/>
            <person name="Van de Peer Y."/>
            <person name="Piganeau G."/>
        </authorList>
    </citation>
    <scope>NUCLEOTIDE SEQUENCE [LARGE SCALE GENOMIC DNA]</scope>
    <source>
        <strain evidence="14">OTTH 0595 / CCAP 157/2 / RCC745</strain>
    </source>
</reference>
<evidence type="ECO:0000256" key="2">
    <source>
        <dbReference type="ARBA" id="ARBA00009280"/>
    </source>
</evidence>
<keyword evidence="14" id="KW-1185">Reference proteome</keyword>
<dbReference type="PANTHER" id="PTHR11255:SF54">
    <property type="entry name" value="DIACYLGLYCEROL KINASE THETA"/>
    <property type="match status" value="1"/>
</dbReference>
<dbReference type="InterPro" id="IPR001206">
    <property type="entry name" value="Diacylglycerol_kinase_cat_dom"/>
</dbReference>
<dbReference type="GO" id="GO:0007200">
    <property type="term" value="P:phospholipase C-activating G protein-coupled receptor signaling pathway"/>
    <property type="evidence" value="ECO:0007669"/>
    <property type="project" value="InterPro"/>
</dbReference>
<dbReference type="GO" id="GO:0005524">
    <property type="term" value="F:ATP binding"/>
    <property type="evidence" value="ECO:0007669"/>
    <property type="project" value="UniProtKB-KW"/>
</dbReference>
<evidence type="ECO:0000256" key="6">
    <source>
        <dbReference type="ARBA" id="ARBA00022777"/>
    </source>
</evidence>
<keyword evidence="8 11" id="KW-0472">Membrane</keyword>
<dbReference type="Gene3D" id="2.60.200.40">
    <property type="match status" value="1"/>
</dbReference>
<dbReference type="GO" id="GO:0016020">
    <property type="term" value="C:membrane"/>
    <property type="evidence" value="ECO:0007669"/>
    <property type="project" value="UniProtKB-SubCell"/>
</dbReference>
<feature type="domain" description="DAGKc" evidence="12">
    <location>
        <begin position="45"/>
        <end position="182"/>
    </location>
</feature>
<feature type="region of interest" description="Disordered" evidence="10">
    <location>
        <begin position="1"/>
        <end position="42"/>
    </location>
</feature>
<evidence type="ECO:0000256" key="5">
    <source>
        <dbReference type="ARBA" id="ARBA00022771"/>
    </source>
</evidence>
<keyword evidence="11" id="KW-0812">Transmembrane</keyword>
<dbReference type="Proteomes" id="UP000009170">
    <property type="component" value="Unassembled WGS sequence"/>
</dbReference>
<dbReference type="Pfam" id="PF00609">
    <property type="entry name" value="DAGK_acc"/>
    <property type="match status" value="1"/>
</dbReference>
<evidence type="ECO:0000256" key="9">
    <source>
        <dbReference type="RuleBase" id="RU361128"/>
    </source>
</evidence>
<comment type="catalytic activity">
    <reaction evidence="9">
        <text>a 1,2-diacyl-sn-glycerol + ATP = a 1,2-diacyl-sn-glycero-3-phosphate + ADP + H(+)</text>
        <dbReference type="Rhea" id="RHEA:10272"/>
        <dbReference type="ChEBI" id="CHEBI:15378"/>
        <dbReference type="ChEBI" id="CHEBI:17815"/>
        <dbReference type="ChEBI" id="CHEBI:30616"/>
        <dbReference type="ChEBI" id="CHEBI:58608"/>
        <dbReference type="ChEBI" id="CHEBI:456216"/>
        <dbReference type="EC" id="2.7.1.107"/>
    </reaction>
</comment>
<dbReference type="InterPro" id="IPR037607">
    <property type="entry name" value="DGK"/>
</dbReference>
<evidence type="ECO:0000256" key="10">
    <source>
        <dbReference type="SAM" id="MobiDB-lite"/>
    </source>
</evidence>
<evidence type="ECO:0000259" key="12">
    <source>
        <dbReference type="PROSITE" id="PS50146"/>
    </source>
</evidence>
<dbReference type="Gene3D" id="3.40.50.10330">
    <property type="entry name" value="Probable inorganic polyphosphate/atp-NAD kinase, domain 1"/>
    <property type="match status" value="1"/>
</dbReference>
<keyword evidence="6 9" id="KW-0418">Kinase</keyword>
<dbReference type="InterPro" id="IPR016064">
    <property type="entry name" value="NAD/diacylglycerol_kinase_sf"/>
</dbReference>
<keyword evidence="11" id="KW-1133">Transmembrane helix</keyword>
<comment type="caution">
    <text evidence="13">The sequence shown here is derived from an EMBL/GenBank/DDBJ whole genome shotgun (WGS) entry which is preliminary data.</text>
</comment>
<dbReference type="InterPro" id="IPR017438">
    <property type="entry name" value="ATP-NAD_kinase_N"/>
</dbReference>
<dbReference type="PANTHER" id="PTHR11255">
    <property type="entry name" value="DIACYLGLYCEROL KINASE"/>
    <property type="match status" value="1"/>
</dbReference>
<dbReference type="GeneID" id="9834080"/>
<reference evidence="14" key="1">
    <citation type="journal article" date="2006" name="Proc. Natl. Acad. Sci. U.S.A.">
        <title>Genome analysis of the smallest free-living eukaryote Ostreococcus tauri unveils many unique features.</title>
        <authorList>
            <person name="Derelle E."/>
            <person name="Ferraz C."/>
            <person name="Rombauts S."/>
            <person name="Rouze P."/>
            <person name="Worden A.Z."/>
            <person name="Robbens S."/>
            <person name="Partensky F."/>
            <person name="Degroeve S."/>
            <person name="Echeynie S."/>
            <person name="Cooke R."/>
            <person name="Saeys Y."/>
            <person name="Wuyts J."/>
            <person name="Jabbari K."/>
            <person name="Bowler C."/>
            <person name="Panaud O."/>
            <person name="Piegu B."/>
            <person name="Ball S.G."/>
            <person name="Ral J.-P."/>
            <person name="Bouget F.-Y."/>
            <person name="Piganeau G."/>
            <person name="De Baets B."/>
            <person name="Picard A."/>
            <person name="Delseny M."/>
            <person name="Demaille J."/>
            <person name="Van de Peer Y."/>
            <person name="Moreau H."/>
        </authorList>
    </citation>
    <scope>NUCLEOTIDE SEQUENCE [LARGE SCALE GENOMIC DNA]</scope>
    <source>
        <strain evidence="14">OTTH 0595 / CCAP 157/2 / RCC745</strain>
    </source>
</reference>
<evidence type="ECO:0000256" key="8">
    <source>
        <dbReference type="ARBA" id="ARBA00023136"/>
    </source>
</evidence>
<dbReference type="KEGG" id="ota:OT_ostta04g02240"/>
<evidence type="ECO:0000313" key="13">
    <source>
        <dbReference type="EMBL" id="CEF97562.1"/>
    </source>
</evidence>
<name>A0A090M4F9_OSTTA</name>
<protein>
    <recommendedName>
        <fullName evidence="9">Diacylglycerol kinase</fullName>
        <shortName evidence="9">DAG kinase</shortName>
        <ecNumber evidence="9">2.7.1.107</ecNumber>
    </recommendedName>
</protein>
<dbReference type="SMART" id="SM00045">
    <property type="entry name" value="DAGKa"/>
    <property type="match status" value="1"/>
</dbReference>
<comment type="subcellular location">
    <subcellularLocation>
        <location evidence="1">Membrane</location>
    </subcellularLocation>
</comment>
<dbReference type="InParanoid" id="A0A090M4F9"/>
<dbReference type="PROSITE" id="PS50146">
    <property type="entry name" value="DAGK"/>
    <property type="match status" value="1"/>
</dbReference>
<comment type="similarity">
    <text evidence="2 9">Belongs to the eukaryotic diacylglycerol kinase family.</text>
</comment>
<dbReference type="GO" id="GO:0004143">
    <property type="term" value="F:ATP-dependent diacylglycerol kinase activity"/>
    <property type="evidence" value="ECO:0007669"/>
    <property type="project" value="UniProtKB-EC"/>
</dbReference>
<proteinExistence type="inferred from homology"/>
<dbReference type="RefSeq" id="XP_022838757.1">
    <property type="nucleotide sequence ID" value="XM_022984495.1"/>
</dbReference>
<dbReference type="InterPro" id="IPR000756">
    <property type="entry name" value="Diacylglycerol_kin_accessory"/>
</dbReference>
<dbReference type="Pfam" id="PF00781">
    <property type="entry name" value="DAGK_cat"/>
    <property type="match status" value="1"/>
</dbReference>
<evidence type="ECO:0000256" key="11">
    <source>
        <dbReference type="SAM" id="Phobius"/>
    </source>
</evidence>
<keyword evidence="5" id="KW-0479">Metal-binding</keyword>
<gene>
    <name evidence="13" type="ORF">OT_ostta04g02240</name>
</gene>
<dbReference type="GO" id="GO:0008270">
    <property type="term" value="F:zinc ion binding"/>
    <property type="evidence" value="ECO:0007669"/>
    <property type="project" value="UniProtKB-KW"/>
</dbReference>
<evidence type="ECO:0000256" key="4">
    <source>
        <dbReference type="ARBA" id="ARBA00022741"/>
    </source>
</evidence>
<dbReference type="SUPFAM" id="SSF111331">
    <property type="entry name" value="NAD kinase/diacylglycerol kinase-like"/>
    <property type="match status" value="1"/>
</dbReference>
<keyword evidence="3 9" id="KW-0808">Transferase</keyword>
<keyword evidence="4 9" id="KW-0547">Nucleotide-binding</keyword>
<evidence type="ECO:0000256" key="1">
    <source>
        <dbReference type="ARBA" id="ARBA00004370"/>
    </source>
</evidence>
<dbReference type="EMBL" id="CAID01000004">
    <property type="protein sequence ID" value="CEF97562.1"/>
    <property type="molecule type" value="Genomic_DNA"/>
</dbReference>
<dbReference type="EC" id="2.7.1.107" evidence="9"/>
<organism evidence="13 14">
    <name type="scientific">Ostreococcus tauri</name>
    <name type="common">Marine green alga</name>
    <dbReference type="NCBI Taxonomy" id="70448"/>
    <lineage>
        <taxon>Eukaryota</taxon>
        <taxon>Viridiplantae</taxon>
        <taxon>Chlorophyta</taxon>
        <taxon>Mamiellophyceae</taxon>
        <taxon>Mamiellales</taxon>
        <taxon>Bathycoccaceae</taxon>
        <taxon>Ostreococcus</taxon>
    </lineage>
</organism>
<keyword evidence="5" id="KW-0862">Zinc</keyword>
<dbReference type="SMART" id="SM00046">
    <property type="entry name" value="DAGKc"/>
    <property type="match status" value="1"/>
</dbReference>
<keyword evidence="7 9" id="KW-0067">ATP-binding</keyword>
<feature type="transmembrane region" description="Helical" evidence="11">
    <location>
        <begin position="425"/>
        <end position="447"/>
    </location>
</feature>
<dbReference type="STRING" id="70448.A0A090M4F9"/>
<keyword evidence="5" id="KW-0863">Zinc-finger</keyword>
<accession>A0A090M4F9</accession>
<dbReference type="OrthoDB" id="242257at2759"/>